<dbReference type="GO" id="GO:0000381">
    <property type="term" value="P:regulation of alternative mRNA splicing, via spliceosome"/>
    <property type="evidence" value="ECO:0007669"/>
    <property type="project" value="TreeGrafter"/>
</dbReference>
<feature type="compositionally biased region" description="Acidic residues" evidence="1">
    <location>
        <begin position="279"/>
        <end position="291"/>
    </location>
</feature>
<sequence>MMTTSKPQIGLFFHLIRGGFSLSLSCWQPRAHLQRLALHLPSPPYRLLSRCTFVAIIHAQSHTRTHNTAYNLFMTDYNEAGADTSVVDDNVPPGITTKQDEIIQYVAKYVVASCDGARYQDKVRTRTRHNPYFDFLNAKHPYHQYYQYLLESYRHWMRNSEAVGAGTWGGGAESMQGQEQGQQQQQWGEEDYYQYYGTYPGQASGIEFQGNDTAQLGEGSGYGDASSSAYAQYVANGVDPTAYASETVTAFAYGVGYDPSAAGPESVQAATTAGGGEAQAEDDDDDDEYELVMENGQWVSRKRV</sequence>
<dbReference type="GO" id="GO:0071013">
    <property type="term" value="C:catalytic step 2 spliceosome"/>
    <property type="evidence" value="ECO:0007669"/>
    <property type="project" value="TreeGrafter"/>
</dbReference>
<name>A0AAW3AKP9_9TRYP</name>
<dbReference type="FunFam" id="1.10.10.790:FF:000022">
    <property type="entry name" value="RNA binding protein, putative"/>
    <property type="match status" value="1"/>
</dbReference>
<dbReference type="InterPro" id="IPR000061">
    <property type="entry name" value="Surp"/>
</dbReference>
<evidence type="ECO:0000313" key="3">
    <source>
        <dbReference type="EMBL" id="KAL0507386.1"/>
    </source>
</evidence>
<dbReference type="GO" id="GO:0045292">
    <property type="term" value="P:mRNA cis splicing, via spliceosome"/>
    <property type="evidence" value="ECO:0007669"/>
    <property type="project" value="InterPro"/>
</dbReference>
<dbReference type="InterPro" id="IPR035967">
    <property type="entry name" value="SWAP/Surp_sf"/>
</dbReference>
<evidence type="ECO:0000259" key="2">
    <source>
        <dbReference type="PROSITE" id="PS50128"/>
    </source>
</evidence>
<dbReference type="PROSITE" id="PS50128">
    <property type="entry name" value="SURP"/>
    <property type="match status" value="1"/>
</dbReference>
<dbReference type="Pfam" id="PF01805">
    <property type="entry name" value="Surp"/>
    <property type="match status" value="1"/>
</dbReference>
<dbReference type="EMBL" id="JBAMZK010000020">
    <property type="protein sequence ID" value="KAL0507386.1"/>
    <property type="molecule type" value="Genomic_DNA"/>
</dbReference>
<dbReference type="Gene3D" id="1.10.10.790">
    <property type="entry name" value="Surp module"/>
    <property type="match status" value="1"/>
</dbReference>
<proteinExistence type="predicted"/>
<accession>A0AAW3AKP9</accession>
<evidence type="ECO:0000256" key="1">
    <source>
        <dbReference type="SAM" id="MobiDB-lite"/>
    </source>
</evidence>
<dbReference type="GO" id="GO:0005686">
    <property type="term" value="C:U2 snRNP"/>
    <property type="evidence" value="ECO:0007669"/>
    <property type="project" value="TreeGrafter"/>
</dbReference>
<dbReference type="PANTHER" id="PTHR15316">
    <property type="entry name" value="SPLICEOSOME ASSOCIATED PROTEIN 114/SWAP SPLICING FACTOR-RELATED"/>
    <property type="match status" value="1"/>
</dbReference>
<evidence type="ECO:0000313" key="4">
    <source>
        <dbReference type="Proteomes" id="UP001500131"/>
    </source>
</evidence>
<reference evidence="3 4" key="1">
    <citation type="submission" date="2024-02" db="EMBL/GenBank/DDBJ databases">
        <title>FIRST GENOME SEQUENCES OF Leishmania (Viannia) shawi, Leishmania (Viannia) lindenbergi AND Leishmania (Viannia) utingensis.</title>
        <authorList>
            <person name="Resadore F."/>
            <person name="Custodio M.G.F."/>
            <person name="Boite M.C."/>
            <person name="Cupolillo E."/>
            <person name="Ferreira G.E.M."/>
        </authorList>
    </citation>
    <scope>NUCLEOTIDE SEQUENCE [LARGE SCALE GENOMIC DNA]</scope>
    <source>
        <strain evidence="3 4">MHOM/BR/1966/M15733</strain>
    </source>
</reference>
<dbReference type="SUPFAM" id="SSF109905">
    <property type="entry name" value="Surp module (SWAP domain)"/>
    <property type="match status" value="1"/>
</dbReference>
<comment type="caution">
    <text evidence="3">The sequence shown here is derived from an EMBL/GenBank/DDBJ whole genome shotgun (WGS) entry which is preliminary data.</text>
</comment>
<dbReference type="GO" id="GO:0071004">
    <property type="term" value="C:U2-type prespliceosome"/>
    <property type="evidence" value="ECO:0007669"/>
    <property type="project" value="TreeGrafter"/>
</dbReference>
<feature type="region of interest" description="Disordered" evidence="1">
    <location>
        <begin position="261"/>
        <end position="304"/>
    </location>
</feature>
<organism evidence="3 4">
    <name type="scientific">Leishmania lindenbergi</name>
    <dbReference type="NCBI Taxonomy" id="651832"/>
    <lineage>
        <taxon>Eukaryota</taxon>
        <taxon>Discoba</taxon>
        <taxon>Euglenozoa</taxon>
        <taxon>Kinetoplastea</taxon>
        <taxon>Metakinetoplastina</taxon>
        <taxon>Trypanosomatida</taxon>
        <taxon>Trypanosomatidae</taxon>
        <taxon>Leishmaniinae</taxon>
        <taxon>Leishmania</taxon>
    </lineage>
</organism>
<gene>
    <name evidence="3" type="ORF">Q4I31_003034</name>
</gene>
<dbReference type="InterPro" id="IPR045146">
    <property type="entry name" value="SF3A1"/>
</dbReference>
<dbReference type="PANTHER" id="PTHR15316:SF1">
    <property type="entry name" value="SPLICING FACTOR 3A SUBUNIT 1"/>
    <property type="match status" value="1"/>
</dbReference>
<dbReference type="GO" id="GO:0003723">
    <property type="term" value="F:RNA binding"/>
    <property type="evidence" value="ECO:0007669"/>
    <property type="project" value="InterPro"/>
</dbReference>
<keyword evidence="4" id="KW-1185">Reference proteome</keyword>
<dbReference type="SMART" id="SM00648">
    <property type="entry name" value="SWAP"/>
    <property type="match status" value="1"/>
</dbReference>
<protein>
    <submittedName>
        <fullName evidence="3">Surp module</fullName>
    </submittedName>
</protein>
<dbReference type="Proteomes" id="UP001500131">
    <property type="component" value="Unassembled WGS sequence"/>
</dbReference>
<feature type="domain" description="SURP motif" evidence="2">
    <location>
        <begin position="102"/>
        <end position="146"/>
    </location>
</feature>
<dbReference type="AlphaFoldDB" id="A0AAW3AKP9"/>